<dbReference type="PRINTS" id="PR01035">
    <property type="entry name" value="TCRTETA"/>
</dbReference>
<feature type="transmembrane region" description="Helical" evidence="7">
    <location>
        <begin position="397"/>
        <end position="415"/>
    </location>
</feature>
<proteinExistence type="predicted"/>
<keyword evidence="4 7" id="KW-0812">Transmembrane</keyword>
<keyword evidence="6 7" id="KW-0472">Membrane</keyword>
<dbReference type="InterPro" id="IPR001958">
    <property type="entry name" value="Tet-R_TetA/multi-R_MdtG-like"/>
</dbReference>
<dbReference type="Pfam" id="PF07690">
    <property type="entry name" value="MFS_1"/>
    <property type="match status" value="1"/>
</dbReference>
<dbReference type="PANTHER" id="PTHR43414">
    <property type="entry name" value="MULTIDRUG RESISTANCE PROTEIN MDTG"/>
    <property type="match status" value="1"/>
</dbReference>
<feature type="transmembrane region" description="Helical" evidence="7">
    <location>
        <begin position="36"/>
        <end position="58"/>
    </location>
</feature>
<comment type="subcellular location">
    <subcellularLocation>
        <location evidence="1">Cell membrane</location>
        <topology evidence="1">Multi-pass membrane protein</topology>
    </subcellularLocation>
</comment>
<evidence type="ECO:0000259" key="8">
    <source>
        <dbReference type="PROSITE" id="PS50850"/>
    </source>
</evidence>
<feature type="domain" description="Major facilitator superfamily (MFS) profile" evidence="8">
    <location>
        <begin position="32"/>
        <end position="419"/>
    </location>
</feature>
<dbReference type="SUPFAM" id="SSF103473">
    <property type="entry name" value="MFS general substrate transporter"/>
    <property type="match status" value="1"/>
</dbReference>
<keyword evidence="5 7" id="KW-1133">Transmembrane helix</keyword>
<dbReference type="EMBL" id="AZDX01000001">
    <property type="protein sequence ID" value="KRL08382.1"/>
    <property type="molecule type" value="Genomic_DNA"/>
</dbReference>
<name>A0A0R1MKE7_9LACO</name>
<dbReference type="AlphaFoldDB" id="A0A0R1MKE7"/>
<evidence type="ECO:0000256" key="6">
    <source>
        <dbReference type="ARBA" id="ARBA00023136"/>
    </source>
</evidence>
<dbReference type="InterPro" id="IPR036259">
    <property type="entry name" value="MFS_trans_sf"/>
</dbReference>
<accession>A0A0R1MKE7</accession>
<gene>
    <name evidence="9" type="ORF">FC92_GL000174</name>
</gene>
<dbReference type="InterPro" id="IPR011701">
    <property type="entry name" value="MFS"/>
</dbReference>
<evidence type="ECO:0000256" key="4">
    <source>
        <dbReference type="ARBA" id="ARBA00022692"/>
    </source>
</evidence>
<feature type="transmembrane region" description="Helical" evidence="7">
    <location>
        <begin position="70"/>
        <end position="91"/>
    </location>
</feature>
<evidence type="ECO:0000256" key="2">
    <source>
        <dbReference type="ARBA" id="ARBA00022448"/>
    </source>
</evidence>
<evidence type="ECO:0000256" key="3">
    <source>
        <dbReference type="ARBA" id="ARBA00022475"/>
    </source>
</evidence>
<feature type="transmembrane region" description="Helical" evidence="7">
    <location>
        <begin position="236"/>
        <end position="263"/>
    </location>
</feature>
<reference evidence="9 10" key="1">
    <citation type="journal article" date="2015" name="Genome Announc.">
        <title>Expanding the biotechnology potential of lactobacilli through comparative genomics of 213 strains and associated genera.</title>
        <authorList>
            <person name="Sun Z."/>
            <person name="Harris H.M."/>
            <person name="McCann A."/>
            <person name="Guo C."/>
            <person name="Argimon S."/>
            <person name="Zhang W."/>
            <person name="Yang X."/>
            <person name="Jeffery I.B."/>
            <person name="Cooney J.C."/>
            <person name="Kagawa T.F."/>
            <person name="Liu W."/>
            <person name="Song Y."/>
            <person name="Salvetti E."/>
            <person name="Wrobel A."/>
            <person name="Rasinkangas P."/>
            <person name="Parkhill J."/>
            <person name="Rea M.C."/>
            <person name="O'Sullivan O."/>
            <person name="Ritari J."/>
            <person name="Douillard F.P."/>
            <person name="Paul Ross R."/>
            <person name="Yang R."/>
            <person name="Briner A.E."/>
            <person name="Felis G.E."/>
            <person name="de Vos W.M."/>
            <person name="Barrangou R."/>
            <person name="Klaenhammer T.R."/>
            <person name="Caufield P.W."/>
            <person name="Cui Y."/>
            <person name="Zhang H."/>
            <person name="O'Toole P.W."/>
        </authorList>
    </citation>
    <scope>NUCLEOTIDE SEQUENCE [LARGE SCALE GENOMIC DNA]</scope>
    <source>
        <strain evidence="9 10">DSM 19519</strain>
    </source>
</reference>
<dbReference type="PANTHER" id="PTHR43414:SF6">
    <property type="entry name" value="MULTIDRUG RESISTANCE PROTEIN MDTG"/>
    <property type="match status" value="1"/>
</dbReference>
<feature type="transmembrane region" description="Helical" evidence="7">
    <location>
        <begin position="186"/>
        <end position="210"/>
    </location>
</feature>
<feature type="transmembrane region" description="Helical" evidence="7">
    <location>
        <begin position="103"/>
        <end position="128"/>
    </location>
</feature>
<dbReference type="Proteomes" id="UP000051448">
    <property type="component" value="Unassembled WGS sequence"/>
</dbReference>
<dbReference type="PATRIC" id="fig|1423759.3.peg.177"/>
<evidence type="ECO:0000256" key="7">
    <source>
        <dbReference type="SAM" id="Phobius"/>
    </source>
</evidence>
<evidence type="ECO:0000256" key="5">
    <source>
        <dbReference type="ARBA" id="ARBA00022989"/>
    </source>
</evidence>
<dbReference type="InterPro" id="IPR020846">
    <property type="entry name" value="MFS_dom"/>
</dbReference>
<evidence type="ECO:0000313" key="10">
    <source>
        <dbReference type="Proteomes" id="UP000051448"/>
    </source>
</evidence>
<feature type="transmembrane region" description="Helical" evidence="7">
    <location>
        <begin position="307"/>
        <end position="326"/>
    </location>
</feature>
<organism evidence="9 10">
    <name type="scientific">Liquorilactobacillus hordei DSM 19519</name>
    <dbReference type="NCBI Taxonomy" id="1423759"/>
    <lineage>
        <taxon>Bacteria</taxon>
        <taxon>Bacillati</taxon>
        <taxon>Bacillota</taxon>
        <taxon>Bacilli</taxon>
        <taxon>Lactobacillales</taxon>
        <taxon>Lactobacillaceae</taxon>
        <taxon>Liquorilactobacillus</taxon>
    </lineage>
</organism>
<dbReference type="GO" id="GO:0022857">
    <property type="term" value="F:transmembrane transporter activity"/>
    <property type="evidence" value="ECO:0007669"/>
    <property type="project" value="InterPro"/>
</dbReference>
<evidence type="ECO:0000256" key="1">
    <source>
        <dbReference type="ARBA" id="ARBA00004651"/>
    </source>
</evidence>
<comment type="caution">
    <text evidence="9">The sequence shown here is derived from an EMBL/GenBank/DDBJ whole genome shotgun (WGS) entry which is preliminary data.</text>
</comment>
<keyword evidence="10" id="KW-1185">Reference proteome</keyword>
<keyword evidence="2" id="KW-0813">Transport</keyword>
<evidence type="ECO:0000313" key="9">
    <source>
        <dbReference type="EMBL" id="KRL08382.1"/>
    </source>
</evidence>
<feature type="transmembrane region" description="Helical" evidence="7">
    <location>
        <begin position="275"/>
        <end position="295"/>
    </location>
</feature>
<sequence>MECYHGNCLIYKGAEIWMGKTTTDGSRVWRRSFLTLWLGCFITALGYSMTMPFISLYIDTLGNFSTWQLNIYSGVAFSITYFSQAIVSPFWGSLADQKGRKLMCLRASGVMACTIFLVGTAQSVWIVILLRFLQGAFSGYINNATALMAGETPHEQSGQVMGNLMTANVTGTLLGPLFGGLIAGSLGYRITFFITGILMGLVFILTNIYVKEHFIPIPAKKMKSIKKIFGELENKGLIVTMFLTTLLVQSSLMSISPIISLLVRELMHGHGNISLVSGIVAAMPGFGTLLVASRIGRLMDKTKPERVLLFGLIVTAIVFIPMFFVTSPLQLGILRFILGLSSAAMLPAVQTILTVDVPSEAFGRIFSYNQSFQATGGVVGPLIGSLVSSVFDYQGVFLVTAALVLVNFFIVLKFVPLKIHR</sequence>
<keyword evidence="3" id="KW-1003">Cell membrane</keyword>
<dbReference type="Gene3D" id="1.20.1250.20">
    <property type="entry name" value="MFS general substrate transporter like domains"/>
    <property type="match status" value="2"/>
</dbReference>
<dbReference type="GO" id="GO:0005886">
    <property type="term" value="C:plasma membrane"/>
    <property type="evidence" value="ECO:0007669"/>
    <property type="project" value="UniProtKB-SubCell"/>
</dbReference>
<protein>
    <submittedName>
        <fullName evidence="9">Multidrug resistance efflux pump</fullName>
    </submittedName>
</protein>
<dbReference type="PROSITE" id="PS50850">
    <property type="entry name" value="MFS"/>
    <property type="match status" value="1"/>
</dbReference>